<dbReference type="InterPro" id="IPR056168">
    <property type="entry name" value="TPR_IF140/IFT172/WDR19"/>
</dbReference>
<name>G0QVJ8_ICHMU</name>
<feature type="domain" description="IFT140 first beta-propeller" evidence="9">
    <location>
        <begin position="31"/>
        <end position="127"/>
    </location>
</feature>
<evidence type="ECO:0000256" key="5">
    <source>
        <dbReference type="ARBA" id="ARBA00023069"/>
    </source>
</evidence>
<evidence type="ECO:0000256" key="4">
    <source>
        <dbReference type="ARBA" id="ARBA00022803"/>
    </source>
</evidence>
<feature type="domain" description="IFT140 second beta-propeller" evidence="10">
    <location>
        <begin position="383"/>
        <end position="596"/>
    </location>
</feature>
<dbReference type="Pfam" id="PF23383">
    <property type="entry name" value="Beta-prop_IFT140_1st"/>
    <property type="match status" value="2"/>
</dbReference>
<keyword evidence="5" id="KW-0969">Cilium</keyword>
<proteinExistence type="predicted"/>
<feature type="region of interest" description="Disordered" evidence="8">
    <location>
        <begin position="626"/>
        <end position="647"/>
    </location>
</feature>
<evidence type="ECO:0000256" key="2">
    <source>
        <dbReference type="ARBA" id="ARBA00022574"/>
    </source>
</evidence>
<dbReference type="SMART" id="SM00320">
    <property type="entry name" value="WD40"/>
    <property type="match status" value="5"/>
</dbReference>
<gene>
    <name evidence="13" type="ORF">IMG5_124240</name>
</gene>
<reference evidence="13 14" key="1">
    <citation type="submission" date="2011-07" db="EMBL/GenBank/DDBJ databases">
        <authorList>
            <person name="Coyne R."/>
            <person name="Brami D."/>
            <person name="Johnson J."/>
            <person name="Hostetler J."/>
            <person name="Hannick L."/>
            <person name="Clark T."/>
            <person name="Cassidy-Hanley D."/>
            <person name="Inman J."/>
        </authorList>
    </citation>
    <scope>NUCLEOTIDE SEQUENCE [LARGE SCALE GENOMIC DNA]</scope>
    <source>
        <strain evidence="13 14">G5</strain>
    </source>
</reference>
<dbReference type="InterPro" id="IPR056156">
    <property type="entry name" value="TPR_IF140_C"/>
</dbReference>
<accession>G0QVJ8</accession>
<dbReference type="GO" id="GO:0035721">
    <property type="term" value="P:intraciliary retrograde transport"/>
    <property type="evidence" value="ECO:0007669"/>
    <property type="project" value="TreeGrafter"/>
</dbReference>
<dbReference type="eggNOG" id="KOG3617">
    <property type="taxonomic scope" value="Eukaryota"/>
</dbReference>
<keyword evidence="14" id="KW-1185">Reference proteome</keyword>
<evidence type="ECO:0000259" key="9">
    <source>
        <dbReference type="Pfam" id="PF23383"/>
    </source>
</evidence>
<protein>
    <submittedName>
        <fullName evidence="13">Intraflagellar transport protein, putative</fullName>
    </submittedName>
</protein>
<comment type="subcellular location">
    <subcellularLocation>
        <location evidence="1">Cell projection</location>
        <location evidence="1">Cilium</location>
    </subcellularLocation>
</comment>
<dbReference type="EMBL" id="GL983947">
    <property type="protein sequence ID" value="EGR30758.1"/>
    <property type="molecule type" value="Genomic_DNA"/>
</dbReference>
<sequence length="1439" mass="165751">MFEFFKTQKISKGTDEQITQISVSNVSMNPSLALTTANKIMLFNESGEKHDYELSRNIRPTYIQWHPLLPTIAIGWENGTITLWAEDSKTAKEELNGHKESITLIQYNPSGSRMVTADISGNVSVWRGINIVSQYKKDGIITHAIFSELNIDSKMKTGNLFFFGGKSGIVCLADDVNHCSDVCKVGGSIKSLLFYEKENSVIIITSTLLLVMFKISTSVKNGPSKRVKLSIAGDPQKLQSIWIGSCLLSTCSCENMLRMWHLDQDDNYVLTLHNLQLQGSTKGSNAIQTGGIMNDQITAVQYDKKGKVLIGGTRDGKIIFWKNLAVGSESPLGVDEWKLLPYIQVPKNVVSISVGQNNGLIAVQNANQIILVQETVINGKMTDQIKLLQTSSNTINIQINNDISNQNFSFIFESDENIKGLDCNDQYMLFWTSKHIEVHEIVTNLKDAQTKKIALLNEKCLKAIIFKENLVLARDYELNVLNFKGVCKQTQKFSESEGKMVDLNTLGIFLVMWTTNNYIRLFDISRRELKQNGVTRRFEDSSGPLGHIRNCAINADGTKIVITADQKGKAGSNADNKFYIYDINMDNFISYQFSKEYIPLQAFCDRKDRKFFGILCNVIKDGSVSNQEKQEKNNQSRNSQDSEGEEKELGNLELFTFFVTSESNIKKQDSYKLDVYIEGIFAIDIPKLYFIKRNQNSSKSSQNYIIKEEFLNDFIGLDKIDLTIKEAIMNFSFYLTSDNLDEAYKSVKSIQNPAIWEKMAQMCVKTRRIDVAEICLGNMRFARGAKAIREAKKESELDAQLAMVAIQLNMKEEAQNLYQQSKRFDLLNKMFQADDQWDKAIEIAENQDRINLKNTYYRTAQMHEVEQNYQDAIIFYEKSDMHIKEVPRMLLEAGQIDYLQKYVHEKNEKPLFKWWAQYQESQKQFDQALKYYKQSQEYDSMVRILLQRGDIQSAKQICSEQKDPSAYYVLAKFLEQNDQSIQEAIQYYWKSQHYAQAVRLAKERNLNNEVMSISLQGPKLVKLQSAQYFEEIGFKAKAVELYKKGGNLIKAYNLAQEEKLFDEAKEIGKLMEQEEEVRNKKRDPSDLNGIIDDFMEKGQADRAVPIMIKRKQFERAIETCLNYNIPMTQDLIEKIIPNDPPKNAAEESKRKDLLKLIANALIKQGDFRQASKIYTKLGNQIDAMKCLINLGAIDEVVNYATMARMPELFILAGNFLQTADWHKNPQLMKHIITFYNKAKAFDQLAGFFDVCSTVEIDEYRDYEKAIAALNEALKHAKKSTSENKDMRVQYLEGKIHHIQRFVQAKQLTQSDSQQMIKICEDLLNQPGIDQNVKCGDIYAHIIEYYYDSQNMQKAFEYIKKMQQNKIVLAPFLDNEMVFYNFNFKFIYLKLFKSYNKFQKARESLIINIKNKVIITMMKKLQMKKQMIVEFIYFFKNLQL</sequence>
<dbReference type="GO" id="GO:0005930">
    <property type="term" value="C:axoneme"/>
    <property type="evidence" value="ECO:0007669"/>
    <property type="project" value="TreeGrafter"/>
</dbReference>
<dbReference type="PANTHER" id="PTHR15722:SF7">
    <property type="entry name" value="INTRAFLAGELLAR TRANSPORT PROTEIN 140 HOMOLOG"/>
    <property type="match status" value="1"/>
</dbReference>
<evidence type="ECO:0000259" key="10">
    <source>
        <dbReference type="Pfam" id="PF23385"/>
    </source>
</evidence>
<evidence type="ECO:0000256" key="6">
    <source>
        <dbReference type="ARBA" id="ARBA00023273"/>
    </source>
</evidence>
<evidence type="ECO:0000313" key="14">
    <source>
        <dbReference type="Proteomes" id="UP000008983"/>
    </source>
</evidence>
<keyword evidence="3" id="KW-0677">Repeat</keyword>
<dbReference type="SUPFAM" id="SSF81901">
    <property type="entry name" value="HCP-like"/>
    <property type="match status" value="1"/>
</dbReference>
<dbReference type="GO" id="GO:0030991">
    <property type="term" value="C:intraciliary transport particle A"/>
    <property type="evidence" value="ECO:0007669"/>
    <property type="project" value="TreeGrafter"/>
</dbReference>
<dbReference type="SUPFAM" id="SSF50978">
    <property type="entry name" value="WD40 repeat-like"/>
    <property type="match status" value="2"/>
</dbReference>
<dbReference type="Pfam" id="PF24760">
    <property type="entry name" value="TPR_IF140_C"/>
    <property type="match status" value="1"/>
</dbReference>
<feature type="repeat" description="WD" evidence="7">
    <location>
        <begin position="95"/>
        <end position="126"/>
    </location>
</feature>
<keyword evidence="4" id="KW-0802">TPR repeat</keyword>
<dbReference type="RefSeq" id="XP_004032345.1">
    <property type="nucleotide sequence ID" value="XM_004032297.1"/>
</dbReference>
<evidence type="ECO:0000256" key="8">
    <source>
        <dbReference type="SAM" id="MobiDB-lite"/>
    </source>
</evidence>
<dbReference type="InParanoid" id="G0QVJ8"/>
<dbReference type="OMA" id="YAQFMES"/>
<evidence type="ECO:0000256" key="7">
    <source>
        <dbReference type="PROSITE-ProRule" id="PRU00221"/>
    </source>
</evidence>
<evidence type="ECO:0000259" key="12">
    <source>
        <dbReference type="Pfam" id="PF24762"/>
    </source>
</evidence>
<dbReference type="PANTHER" id="PTHR15722">
    <property type="entry name" value="IFT140/172-RELATED"/>
    <property type="match status" value="1"/>
</dbReference>
<dbReference type="Pfam" id="PF24762">
    <property type="entry name" value="TPR_IF140-IFT172"/>
    <property type="match status" value="1"/>
</dbReference>
<evidence type="ECO:0000313" key="13">
    <source>
        <dbReference type="EMBL" id="EGR30758.1"/>
    </source>
</evidence>
<feature type="domain" description="IFT140 first beta-propeller" evidence="9">
    <location>
        <begin position="152"/>
        <end position="374"/>
    </location>
</feature>
<dbReference type="OrthoDB" id="10258787at2759"/>
<dbReference type="Gene3D" id="1.25.40.470">
    <property type="match status" value="2"/>
</dbReference>
<dbReference type="GO" id="GO:0036064">
    <property type="term" value="C:ciliary basal body"/>
    <property type="evidence" value="ECO:0007669"/>
    <property type="project" value="TreeGrafter"/>
</dbReference>
<dbReference type="InterPro" id="IPR016024">
    <property type="entry name" value="ARM-type_fold"/>
</dbReference>
<dbReference type="InterPro" id="IPR036322">
    <property type="entry name" value="WD40_repeat_dom_sf"/>
</dbReference>
<evidence type="ECO:0000256" key="1">
    <source>
        <dbReference type="ARBA" id="ARBA00004138"/>
    </source>
</evidence>
<dbReference type="Pfam" id="PF23385">
    <property type="entry name" value="Beta-prop_IFT140_2nd"/>
    <property type="match status" value="1"/>
</dbReference>
<feature type="domain" description="IF140/IFT172/WDR19 TPR" evidence="12">
    <location>
        <begin position="739"/>
        <end position="1234"/>
    </location>
</feature>
<dbReference type="Gene3D" id="2.130.10.10">
    <property type="entry name" value="YVTN repeat-like/Quinoprotein amine dehydrogenase"/>
    <property type="match status" value="2"/>
</dbReference>
<dbReference type="PROSITE" id="PS50294">
    <property type="entry name" value="WD_REPEATS_REGION"/>
    <property type="match status" value="1"/>
</dbReference>
<dbReference type="InterPro" id="IPR056155">
    <property type="entry name" value="Beta-prop_IFT140_2nd"/>
</dbReference>
<organism evidence="13 14">
    <name type="scientific">Ichthyophthirius multifiliis</name>
    <name type="common">White spot disease agent</name>
    <name type="synonym">Ich</name>
    <dbReference type="NCBI Taxonomy" id="5932"/>
    <lineage>
        <taxon>Eukaryota</taxon>
        <taxon>Sar</taxon>
        <taxon>Alveolata</taxon>
        <taxon>Ciliophora</taxon>
        <taxon>Intramacronucleata</taxon>
        <taxon>Oligohymenophorea</taxon>
        <taxon>Hymenostomatida</taxon>
        <taxon>Ophryoglenina</taxon>
        <taxon>Ichthyophthirius</taxon>
    </lineage>
</organism>
<dbReference type="STRING" id="857967.G0QVJ8"/>
<evidence type="ECO:0000259" key="11">
    <source>
        <dbReference type="Pfam" id="PF24760"/>
    </source>
</evidence>
<dbReference type="InterPro" id="IPR015943">
    <property type="entry name" value="WD40/YVTN_repeat-like_dom_sf"/>
</dbReference>
<dbReference type="PROSITE" id="PS50082">
    <property type="entry name" value="WD_REPEATS_2"/>
    <property type="match status" value="1"/>
</dbReference>
<feature type="domain" description="IF140 C-terminal TPR" evidence="11">
    <location>
        <begin position="1242"/>
        <end position="1362"/>
    </location>
</feature>
<dbReference type="InterPro" id="IPR001680">
    <property type="entry name" value="WD40_rpt"/>
</dbReference>
<dbReference type="SUPFAM" id="SSF48371">
    <property type="entry name" value="ARM repeat"/>
    <property type="match status" value="1"/>
</dbReference>
<dbReference type="GeneID" id="14906874"/>
<dbReference type="InterPro" id="IPR056154">
    <property type="entry name" value="Beta-prop_IFT140_1st"/>
</dbReference>
<keyword evidence="2 7" id="KW-0853">WD repeat</keyword>
<evidence type="ECO:0000256" key="3">
    <source>
        <dbReference type="ARBA" id="ARBA00022737"/>
    </source>
</evidence>
<dbReference type="Proteomes" id="UP000008983">
    <property type="component" value="Unassembled WGS sequence"/>
</dbReference>
<keyword evidence="6" id="KW-0966">Cell projection</keyword>